<evidence type="ECO:0000313" key="2">
    <source>
        <dbReference type="EMBL" id="MBP2319577.1"/>
    </source>
</evidence>
<evidence type="ECO:0000313" key="3">
    <source>
        <dbReference type="Proteomes" id="UP001519331"/>
    </source>
</evidence>
<dbReference type="EMBL" id="JAGINX010000002">
    <property type="protein sequence ID" value="MBP2319577.1"/>
    <property type="molecule type" value="Genomic_DNA"/>
</dbReference>
<name>A0ABS4T560_9MICC</name>
<feature type="region of interest" description="Disordered" evidence="1">
    <location>
        <begin position="34"/>
        <end position="83"/>
    </location>
</feature>
<keyword evidence="3" id="KW-1185">Reference proteome</keyword>
<reference evidence="2 3" key="1">
    <citation type="submission" date="2021-03" db="EMBL/GenBank/DDBJ databases">
        <title>Sequencing the genomes of 1000 actinobacteria strains.</title>
        <authorList>
            <person name="Klenk H.-P."/>
        </authorList>
    </citation>
    <scope>NUCLEOTIDE SEQUENCE [LARGE SCALE GENOMIC DNA]</scope>
    <source>
        <strain evidence="2 3">DSM 12544</strain>
    </source>
</reference>
<dbReference type="Proteomes" id="UP001519331">
    <property type="component" value="Unassembled WGS sequence"/>
</dbReference>
<proteinExistence type="predicted"/>
<protein>
    <submittedName>
        <fullName evidence="2">Uncharacterized protein</fullName>
    </submittedName>
</protein>
<dbReference type="RefSeq" id="WP_210051535.1">
    <property type="nucleotide sequence ID" value="NZ_JAGINX010000002.1"/>
</dbReference>
<sequence length="83" mass="9708">MIRLYRAVCACLEAHAEDLRNPQEPPREVDLAPSLVEATGQHQRDELNADAPHRDEDWSEDPEERRRPRIGFNLDHVTRRSRP</sequence>
<feature type="compositionally biased region" description="Basic and acidic residues" evidence="1">
    <location>
        <begin position="42"/>
        <end position="56"/>
    </location>
</feature>
<accession>A0ABS4T560</accession>
<organism evidence="2 3">
    <name type="scientific">Nesterenkonia lacusekhoensis</name>
    <dbReference type="NCBI Taxonomy" id="150832"/>
    <lineage>
        <taxon>Bacteria</taxon>
        <taxon>Bacillati</taxon>
        <taxon>Actinomycetota</taxon>
        <taxon>Actinomycetes</taxon>
        <taxon>Micrococcales</taxon>
        <taxon>Micrococcaceae</taxon>
        <taxon>Nesterenkonia</taxon>
    </lineage>
</organism>
<comment type="caution">
    <text evidence="2">The sequence shown here is derived from an EMBL/GenBank/DDBJ whole genome shotgun (WGS) entry which is preliminary data.</text>
</comment>
<evidence type="ECO:0000256" key="1">
    <source>
        <dbReference type="SAM" id="MobiDB-lite"/>
    </source>
</evidence>
<gene>
    <name evidence="2" type="ORF">JOF45_002660</name>
</gene>